<proteinExistence type="predicted"/>
<protein>
    <submittedName>
        <fullName evidence="3">Os07g0466300 protein</fullName>
    </submittedName>
</protein>
<sequence length="159" mass="17560">SPPPPPPSTRSRRRPRLPPPRPLAPSPRRRSIAVRASPPPNPLRHASNPRIRGRAGAAPGEVHQGAQGGPPAQRRRWEGDARPPRRSRAACSYCLANHGLRILSCLCVNIFFVVCFVLQVVMKGLLAWVKSNLIKERPEMFLKGDSVYDFPFPSHGLCA</sequence>
<organism evidence="3 4">
    <name type="scientific">Oryza sativa subsp. japonica</name>
    <name type="common">Rice</name>
    <dbReference type="NCBI Taxonomy" id="39947"/>
    <lineage>
        <taxon>Eukaryota</taxon>
        <taxon>Viridiplantae</taxon>
        <taxon>Streptophyta</taxon>
        <taxon>Embryophyta</taxon>
        <taxon>Tracheophyta</taxon>
        <taxon>Spermatophyta</taxon>
        <taxon>Magnoliopsida</taxon>
        <taxon>Liliopsida</taxon>
        <taxon>Poales</taxon>
        <taxon>Poaceae</taxon>
        <taxon>BOP clade</taxon>
        <taxon>Oryzoideae</taxon>
        <taxon>Oryzeae</taxon>
        <taxon>Oryzinae</taxon>
        <taxon>Oryza</taxon>
        <taxon>Oryza sativa</taxon>
    </lineage>
</organism>
<reference evidence="3 4" key="2">
    <citation type="journal article" date="2013" name="Plant Cell Physiol.">
        <title>Rice Annotation Project Database (RAP-DB): an integrative and interactive database for rice genomics.</title>
        <authorList>
            <person name="Sakai H."/>
            <person name="Lee S.S."/>
            <person name="Tanaka T."/>
            <person name="Numa H."/>
            <person name="Kim J."/>
            <person name="Kawahara Y."/>
            <person name="Wakimoto H."/>
            <person name="Yang C.C."/>
            <person name="Iwamoto M."/>
            <person name="Abe T."/>
            <person name="Yamada Y."/>
            <person name="Muto A."/>
            <person name="Inokuchi H."/>
            <person name="Ikemura T."/>
            <person name="Matsumoto T."/>
            <person name="Sasaki T."/>
            <person name="Itoh T."/>
        </authorList>
    </citation>
    <scope>NUCLEOTIDE SEQUENCE [LARGE SCALE GENOMIC DNA]</scope>
    <source>
        <strain evidence="4">cv. Nipponbare</strain>
    </source>
</reference>
<keyword evidence="2" id="KW-0812">Transmembrane</keyword>
<dbReference type="AlphaFoldDB" id="A0A0P0X5J8"/>
<dbReference type="Proteomes" id="UP000059680">
    <property type="component" value="Chromosome 7"/>
</dbReference>
<name>A0A0P0X5J8_ORYSJ</name>
<evidence type="ECO:0000256" key="2">
    <source>
        <dbReference type="SAM" id="Phobius"/>
    </source>
</evidence>
<feature type="region of interest" description="Disordered" evidence="1">
    <location>
        <begin position="1"/>
        <end position="84"/>
    </location>
</feature>
<keyword evidence="2" id="KW-1133">Transmembrane helix</keyword>
<evidence type="ECO:0000256" key="1">
    <source>
        <dbReference type="SAM" id="MobiDB-lite"/>
    </source>
</evidence>
<accession>A0A0P0X5J8</accession>
<reference evidence="3 4" key="3">
    <citation type="journal article" date="2013" name="Rice">
        <title>Improvement of the Oryza sativa Nipponbare reference genome using next generation sequence and optical map data.</title>
        <authorList>
            <person name="Kawahara Y."/>
            <person name="de la Bastide M."/>
            <person name="Hamilton J.P."/>
            <person name="Kanamori H."/>
            <person name="McCombie W.R."/>
            <person name="Ouyang S."/>
            <person name="Schwartz D.C."/>
            <person name="Tanaka T."/>
            <person name="Wu J."/>
            <person name="Zhou S."/>
            <person name="Childs K.L."/>
            <person name="Davidson R.M."/>
            <person name="Lin H."/>
            <person name="Quesada-Ocampo L."/>
            <person name="Vaillancourt B."/>
            <person name="Sakai H."/>
            <person name="Lee S.S."/>
            <person name="Kim J."/>
            <person name="Numa H."/>
            <person name="Itoh T."/>
            <person name="Buell C.R."/>
            <person name="Matsumoto T."/>
        </authorList>
    </citation>
    <scope>NUCLEOTIDE SEQUENCE [LARGE SCALE GENOMIC DNA]</scope>
    <source>
        <strain evidence="4">cv. Nipponbare</strain>
    </source>
</reference>
<keyword evidence="2" id="KW-0472">Membrane</keyword>
<gene>
    <name evidence="3" type="ordered locus">Os07g0466300</name>
    <name evidence="3" type="ORF">OSNPB_070466300</name>
</gene>
<dbReference type="EMBL" id="AP014963">
    <property type="protein sequence ID" value="BAT01400.1"/>
    <property type="molecule type" value="Genomic_DNA"/>
</dbReference>
<reference evidence="4" key="1">
    <citation type="journal article" date="2005" name="Nature">
        <title>The map-based sequence of the rice genome.</title>
        <authorList>
            <consortium name="International rice genome sequencing project (IRGSP)"/>
            <person name="Matsumoto T."/>
            <person name="Wu J."/>
            <person name="Kanamori H."/>
            <person name="Katayose Y."/>
            <person name="Fujisawa M."/>
            <person name="Namiki N."/>
            <person name="Mizuno H."/>
            <person name="Yamamoto K."/>
            <person name="Antonio B.A."/>
            <person name="Baba T."/>
            <person name="Sakata K."/>
            <person name="Nagamura Y."/>
            <person name="Aoki H."/>
            <person name="Arikawa K."/>
            <person name="Arita K."/>
            <person name="Bito T."/>
            <person name="Chiden Y."/>
            <person name="Fujitsuka N."/>
            <person name="Fukunaka R."/>
            <person name="Hamada M."/>
            <person name="Harada C."/>
            <person name="Hayashi A."/>
            <person name="Hijishita S."/>
            <person name="Honda M."/>
            <person name="Hosokawa S."/>
            <person name="Ichikawa Y."/>
            <person name="Idonuma A."/>
            <person name="Iijima M."/>
            <person name="Ikeda M."/>
            <person name="Ikeno M."/>
            <person name="Ito K."/>
            <person name="Ito S."/>
            <person name="Ito T."/>
            <person name="Ito Y."/>
            <person name="Ito Y."/>
            <person name="Iwabuchi A."/>
            <person name="Kamiya K."/>
            <person name="Karasawa W."/>
            <person name="Kurita K."/>
            <person name="Katagiri S."/>
            <person name="Kikuta A."/>
            <person name="Kobayashi H."/>
            <person name="Kobayashi N."/>
            <person name="Machita K."/>
            <person name="Maehara T."/>
            <person name="Masukawa M."/>
            <person name="Mizubayashi T."/>
            <person name="Mukai Y."/>
            <person name="Nagasaki H."/>
            <person name="Nagata Y."/>
            <person name="Naito S."/>
            <person name="Nakashima M."/>
            <person name="Nakama Y."/>
            <person name="Nakamichi Y."/>
            <person name="Nakamura M."/>
            <person name="Meguro A."/>
            <person name="Negishi M."/>
            <person name="Ohta I."/>
            <person name="Ohta T."/>
            <person name="Okamoto M."/>
            <person name="Ono N."/>
            <person name="Saji S."/>
            <person name="Sakaguchi M."/>
            <person name="Sakai K."/>
            <person name="Shibata M."/>
            <person name="Shimokawa T."/>
            <person name="Song J."/>
            <person name="Takazaki Y."/>
            <person name="Terasawa K."/>
            <person name="Tsugane M."/>
            <person name="Tsuji K."/>
            <person name="Ueda S."/>
            <person name="Waki K."/>
            <person name="Yamagata H."/>
            <person name="Yamamoto M."/>
            <person name="Yamamoto S."/>
            <person name="Yamane H."/>
            <person name="Yoshiki S."/>
            <person name="Yoshihara R."/>
            <person name="Yukawa K."/>
            <person name="Zhong H."/>
            <person name="Yano M."/>
            <person name="Yuan Q."/>
            <person name="Ouyang S."/>
            <person name="Liu J."/>
            <person name="Jones K.M."/>
            <person name="Gansberger K."/>
            <person name="Moffat K."/>
            <person name="Hill J."/>
            <person name="Bera J."/>
            <person name="Fadrosh D."/>
            <person name="Jin S."/>
            <person name="Johri S."/>
            <person name="Kim M."/>
            <person name="Overton L."/>
            <person name="Reardon M."/>
            <person name="Tsitrin T."/>
            <person name="Vuong H."/>
            <person name="Weaver B."/>
            <person name="Ciecko A."/>
            <person name="Tallon L."/>
            <person name="Jackson J."/>
            <person name="Pai G."/>
            <person name="Aken S.V."/>
            <person name="Utterback T."/>
            <person name="Reidmuller S."/>
            <person name="Feldblyum T."/>
            <person name="Hsiao J."/>
            <person name="Zismann V."/>
            <person name="Iobst S."/>
            <person name="de Vazeille A.R."/>
            <person name="Buell C.R."/>
            <person name="Ying K."/>
            <person name="Li Y."/>
            <person name="Lu T."/>
            <person name="Huang Y."/>
            <person name="Zhao Q."/>
            <person name="Feng Q."/>
            <person name="Zhang L."/>
            <person name="Zhu J."/>
            <person name="Weng Q."/>
            <person name="Mu J."/>
            <person name="Lu Y."/>
            <person name="Fan D."/>
            <person name="Liu Y."/>
            <person name="Guan J."/>
            <person name="Zhang Y."/>
            <person name="Yu S."/>
            <person name="Liu X."/>
            <person name="Zhang Y."/>
            <person name="Hong G."/>
            <person name="Han B."/>
            <person name="Choisne N."/>
            <person name="Demange N."/>
            <person name="Orjeda G."/>
            <person name="Samain S."/>
            <person name="Cattolico L."/>
            <person name="Pelletier E."/>
            <person name="Couloux A."/>
            <person name="Segurens B."/>
            <person name="Wincker P."/>
            <person name="D'Hont A."/>
            <person name="Scarpelli C."/>
            <person name="Weissenbach J."/>
            <person name="Salanoubat M."/>
            <person name="Quetier F."/>
            <person name="Yu Y."/>
            <person name="Kim H.R."/>
            <person name="Rambo T."/>
            <person name="Currie J."/>
            <person name="Collura K."/>
            <person name="Luo M."/>
            <person name="Yang T."/>
            <person name="Ammiraju J.S.S."/>
            <person name="Engler F."/>
            <person name="Soderlund C."/>
            <person name="Wing R.A."/>
            <person name="Palmer L.E."/>
            <person name="de la Bastide M."/>
            <person name="Spiegel L."/>
            <person name="Nascimento L."/>
            <person name="Zutavern T."/>
            <person name="O'Shaughnessy A."/>
            <person name="Dike S."/>
            <person name="Dedhia N."/>
            <person name="Preston R."/>
            <person name="Balija V."/>
            <person name="McCombie W.R."/>
            <person name="Chow T."/>
            <person name="Chen H."/>
            <person name="Chung M."/>
            <person name="Chen C."/>
            <person name="Shaw J."/>
            <person name="Wu H."/>
            <person name="Hsiao K."/>
            <person name="Chao Y."/>
            <person name="Chu M."/>
            <person name="Cheng C."/>
            <person name="Hour A."/>
            <person name="Lee P."/>
            <person name="Lin S."/>
            <person name="Lin Y."/>
            <person name="Liou J."/>
            <person name="Liu S."/>
            <person name="Hsing Y."/>
            <person name="Raghuvanshi S."/>
            <person name="Mohanty A."/>
            <person name="Bharti A.K."/>
            <person name="Gaur A."/>
            <person name="Gupta V."/>
            <person name="Kumar D."/>
            <person name="Ravi V."/>
            <person name="Vij S."/>
            <person name="Kapur A."/>
            <person name="Khurana P."/>
            <person name="Khurana P."/>
            <person name="Khurana J.P."/>
            <person name="Tyagi A.K."/>
            <person name="Gaikwad K."/>
            <person name="Singh A."/>
            <person name="Dalal V."/>
            <person name="Srivastava S."/>
            <person name="Dixit A."/>
            <person name="Pal A.K."/>
            <person name="Ghazi I.A."/>
            <person name="Yadav M."/>
            <person name="Pandit A."/>
            <person name="Bhargava A."/>
            <person name="Sureshbabu K."/>
            <person name="Batra K."/>
            <person name="Sharma T.R."/>
            <person name="Mohapatra T."/>
            <person name="Singh N.K."/>
            <person name="Messing J."/>
            <person name="Nelson A.B."/>
            <person name="Fuks G."/>
            <person name="Kavchok S."/>
            <person name="Keizer G."/>
            <person name="Linton E."/>
            <person name="Llaca V."/>
            <person name="Song R."/>
            <person name="Tanyolac B."/>
            <person name="Young S."/>
            <person name="Ho-Il K."/>
            <person name="Hahn J.H."/>
            <person name="Sangsakoo G."/>
            <person name="Vanavichit A."/>
            <person name="de Mattos Luiz.A.T."/>
            <person name="Zimmer P.D."/>
            <person name="Malone G."/>
            <person name="Dellagostin O."/>
            <person name="de Oliveira A.C."/>
            <person name="Bevan M."/>
            <person name="Bancroft I."/>
            <person name="Minx P."/>
            <person name="Cordum H."/>
            <person name="Wilson R."/>
            <person name="Cheng Z."/>
            <person name="Jin W."/>
            <person name="Jiang J."/>
            <person name="Leong S.A."/>
            <person name="Iwama H."/>
            <person name="Gojobori T."/>
            <person name="Itoh T."/>
            <person name="Niimura Y."/>
            <person name="Fujii Y."/>
            <person name="Habara T."/>
            <person name="Sakai H."/>
            <person name="Sato Y."/>
            <person name="Wilson G."/>
            <person name="Kumar K."/>
            <person name="McCouch S."/>
            <person name="Juretic N."/>
            <person name="Hoen D."/>
            <person name="Wright S."/>
            <person name="Bruskiewich R."/>
            <person name="Bureau T."/>
            <person name="Miyao A."/>
            <person name="Hirochika H."/>
            <person name="Nishikawa T."/>
            <person name="Kadowaki K."/>
            <person name="Sugiura M."/>
            <person name="Burr B."/>
            <person name="Sasaki T."/>
        </authorList>
    </citation>
    <scope>NUCLEOTIDE SEQUENCE [LARGE SCALE GENOMIC DNA]</scope>
    <source>
        <strain evidence="4">cv. Nipponbare</strain>
    </source>
</reference>
<evidence type="ECO:0000313" key="4">
    <source>
        <dbReference type="Proteomes" id="UP000059680"/>
    </source>
</evidence>
<evidence type="ECO:0000313" key="3">
    <source>
        <dbReference type="EMBL" id="BAT01400.1"/>
    </source>
</evidence>
<feature type="non-terminal residue" evidence="3">
    <location>
        <position position="159"/>
    </location>
</feature>
<dbReference type="Gramene" id="Os07t0466300-01">
    <property type="protein sequence ID" value="Os07t0466300-01"/>
    <property type="gene ID" value="Os07g0466300"/>
</dbReference>
<feature type="transmembrane region" description="Helical" evidence="2">
    <location>
        <begin position="110"/>
        <end position="129"/>
    </location>
</feature>
<keyword evidence="4" id="KW-1185">Reference proteome</keyword>